<evidence type="ECO:0000313" key="1">
    <source>
        <dbReference type="EMBL" id="OGN29067.1"/>
    </source>
</evidence>
<sequence length="125" mass="14727">MFDFDLAEKAFFCLSARVVATKPISRWAGRCSNRISTALSGFCYFMRSIERRFNKIVAGNPYWSSFICFAEAVKDQRFTKSMIARRFNQLVDKEDYERTDKREILRQLVELSNAKREREDDKKSA</sequence>
<dbReference type="EMBL" id="MGKP01000010">
    <property type="protein sequence ID" value="OGN29067.1"/>
    <property type="molecule type" value="Genomic_DNA"/>
</dbReference>
<protein>
    <submittedName>
        <fullName evidence="1">Uncharacterized protein</fullName>
    </submittedName>
</protein>
<dbReference type="AlphaFoldDB" id="A0A1F8GUG6"/>
<reference evidence="1 2" key="1">
    <citation type="journal article" date="2016" name="Nat. Commun.">
        <title>Thousands of microbial genomes shed light on interconnected biogeochemical processes in an aquifer system.</title>
        <authorList>
            <person name="Anantharaman K."/>
            <person name="Brown C.T."/>
            <person name="Hug L.A."/>
            <person name="Sharon I."/>
            <person name="Castelle C.J."/>
            <person name="Probst A.J."/>
            <person name="Thomas B.C."/>
            <person name="Singh A."/>
            <person name="Wilkins M.J."/>
            <person name="Karaoz U."/>
            <person name="Brodie E.L."/>
            <person name="Williams K.H."/>
            <person name="Hubbard S.S."/>
            <person name="Banfield J.F."/>
        </authorList>
    </citation>
    <scope>NUCLEOTIDE SEQUENCE [LARGE SCALE GENOMIC DNA]</scope>
</reference>
<comment type="caution">
    <text evidence="1">The sequence shown here is derived from an EMBL/GenBank/DDBJ whole genome shotgun (WGS) entry which is preliminary data.</text>
</comment>
<accession>A0A1F8GUG6</accession>
<dbReference type="Proteomes" id="UP000179047">
    <property type="component" value="Unassembled WGS sequence"/>
</dbReference>
<evidence type="ECO:0000313" key="2">
    <source>
        <dbReference type="Proteomes" id="UP000179047"/>
    </source>
</evidence>
<gene>
    <name evidence="1" type="ORF">A3A33_00215</name>
</gene>
<proteinExistence type="predicted"/>
<name>A0A1F8GUG6_9BACT</name>
<organism evidence="1 2">
    <name type="scientific">Candidatus Yanofskybacteria bacterium RIFCSPLOWO2_01_FULL_49_25</name>
    <dbReference type="NCBI Taxonomy" id="1802701"/>
    <lineage>
        <taxon>Bacteria</taxon>
        <taxon>Candidatus Yanofskyibacteriota</taxon>
    </lineage>
</organism>